<dbReference type="InterPro" id="IPR003749">
    <property type="entry name" value="ThiS/MoaD-like"/>
</dbReference>
<gene>
    <name evidence="1" type="ORF">GCM10022252_55780</name>
</gene>
<keyword evidence="2" id="KW-1185">Reference proteome</keyword>
<dbReference type="SUPFAM" id="SSF54285">
    <property type="entry name" value="MoaD/ThiS"/>
    <property type="match status" value="1"/>
</dbReference>
<proteinExistence type="predicted"/>
<dbReference type="PANTHER" id="PTHR38031">
    <property type="entry name" value="SULFUR CARRIER PROTEIN SLR0821-RELATED"/>
    <property type="match status" value="1"/>
</dbReference>
<evidence type="ECO:0008006" key="3">
    <source>
        <dbReference type="Google" id="ProtNLM"/>
    </source>
</evidence>
<evidence type="ECO:0000313" key="1">
    <source>
        <dbReference type="EMBL" id="GAA4201301.1"/>
    </source>
</evidence>
<dbReference type="InterPro" id="IPR012675">
    <property type="entry name" value="Beta-grasp_dom_sf"/>
</dbReference>
<reference evidence="2" key="1">
    <citation type="journal article" date="2019" name="Int. J. Syst. Evol. Microbiol.">
        <title>The Global Catalogue of Microorganisms (GCM) 10K type strain sequencing project: providing services to taxonomists for standard genome sequencing and annotation.</title>
        <authorList>
            <consortium name="The Broad Institute Genomics Platform"/>
            <consortium name="The Broad Institute Genome Sequencing Center for Infectious Disease"/>
            <person name="Wu L."/>
            <person name="Ma J."/>
        </authorList>
    </citation>
    <scope>NUCLEOTIDE SEQUENCE [LARGE SCALE GENOMIC DNA]</scope>
    <source>
        <strain evidence="2">JCM 17388</strain>
    </source>
</reference>
<organism evidence="1 2">
    <name type="scientific">Streptosporangium oxazolinicum</name>
    <dbReference type="NCBI Taxonomy" id="909287"/>
    <lineage>
        <taxon>Bacteria</taxon>
        <taxon>Bacillati</taxon>
        <taxon>Actinomycetota</taxon>
        <taxon>Actinomycetes</taxon>
        <taxon>Streptosporangiales</taxon>
        <taxon>Streptosporangiaceae</taxon>
        <taxon>Streptosporangium</taxon>
    </lineage>
</organism>
<evidence type="ECO:0000313" key="2">
    <source>
        <dbReference type="Proteomes" id="UP001501251"/>
    </source>
</evidence>
<dbReference type="Gene3D" id="3.10.20.30">
    <property type="match status" value="1"/>
</dbReference>
<accession>A0ABP8B9P8</accession>
<sequence length="91" mass="9549">MAVIVIPAAWRTAAGIPHGKLECAAETVGDAVEWLVTAHPELEPRVLAEPGRLVSWVSLYLGADDIRDLDGLNTTVPPESEIVVLPALAGG</sequence>
<dbReference type="Pfam" id="PF02597">
    <property type="entry name" value="ThiS"/>
    <property type="match status" value="1"/>
</dbReference>
<name>A0ABP8B9P8_9ACTN</name>
<dbReference type="EMBL" id="BAABAQ010000011">
    <property type="protein sequence ID" value="GAA4201301.1"/>
    <property type="molecule type" value="Genomic_DNA"/>
</dbReference>
<protein>
    <recommendedName>
        <fullName evidence="3">Molybdopterin synthase sulfur carrier subunit</fullName>
    </recommendedName>
</protein>
<comment type="caution">
    <text evidence="1">The sequence shown here is derived from an EMBL/GenBank/DDBJ whole genome shotgun (WGS) entry which is preliminary data.</text>
</comment>
<dbReference type="InterPro" id="IPR016155">
    <property type="entry name" value="Mopterin_synth/thiamin_S_b"/>
</dbReference>
<dbReference type="InterPro" id="IPR052045">
    <property type="entry name" value="Sulfur_Carrier/Prot_Modifier"/>
</dbReference>
<dbReference type="Proteomes" id="UP001501251">
    <property type="component" value="Unassembled WGS sequence"/>
</dbReference>
<dbReference type="PANTHER" id="PTHR38031:SF1">
    <property type="entry name" value="SULFUR CARRIER PROTEIN CYSO"/>
    <property type="match status" value="1"/>
</dbReference>